<feature type="region of interest" description="Disordered" evidence="1">
    <location>
        <begin position="90"/>
        <end position="125"/>
    </location>
</feature>
<evidence type="ECO:0000313" key="3">
    <source>
        <dbReference type="Proteomes" id="UP000033618"/>
    </source>
</evidence>
<protein>
    <submittedName>
        <fullName evidence="2">Uncharacterized protein</fullName>
    </submittedName>
</protein>
<evidence type="ECO:0000256" key="1">
    <source>
        <dbReference type="SAM" id="MobiDB-lite"/>
    </source>
</evidence>
<evidence type="ECO:0000313" key="2">
    <source>
        <dbReference type="EMBL" id="KKB63301.1"/>
    </source>
</evidence>
<feature type="compositionally biased region" description="Basic residues" evidence="1">
    <location>
        <begin position="31"/>
        <end position="51"/>
    </location>
</feature>
<feature type="region of interest" description="Disordered" evidence="1">
    <location>
        <begin position="1"/>
        <end position="65"/>
    </location>
</feature>
<accession>A0A0F5JZI7</accession>
<comment type="caution">
    <text evidence="2">The sequence shown here is derived from an EMBL/GenBank/DDBJ whole genome shotgun (WGS) entry which is preliminary data.</text>
</comment>
<dbReference type="Proteomes" id="UP000033618">
    <property type="component" value="Unassembled WGS sequence"/>
</dbReference>
<feature type="compositionally biased region" description="Basic and acidic residues" evidence="1">
    <location>
        <begin position="100"/>
        <end position="116"/>
    </location>
</feature>
<sequence>MSIQRLGGGFTPSDTPSDTDIADQQTMAAQTHHRRNHRGMSSRRPSLRKRRSAETPDANDPGAESEELLQMLDQHLKKDRDATKKIDARERGGNQQAFDQDEHFTNAGKETHRDVPTGDDNAQRHARKLRLVDRDTRDESVLLKHWQAHLRGSGPLPREQAEAALIGMHKSVRTKSSLPYVDESQPASTTYEIIAIAREFLQQLAEGESASPMRLTEIRQRLVSLSERKERTVASASGAAGMRPLAAAEESVNLLLPIALLNISRRRTRKGRAMAISALAALIRRGRSW</sequence>
<gene>
    <name evidence="2" type="ORF">WM40_12415</name>
</gene>
<keyword evidence="3" id="KW-1185">Reference proteome</keyword>
<feature type="compositionally biased region" description="Gly residues" evidence="1">
    <location>
        <begin position="1"/>
        <end position="10"/>
    </location>
</feature>
<feature type="compositionally biased region" description="Polar residues" evidence="1">
    <location>
        <begin position="12"/>
        <end position="29"/>
    </location>
</feature>
<reference evidence="2 3" key="1">
    <citation type="submission" date="2015-03" db="EMBL/GenBank/DDBJ databases">
        <title>Draft Genome Sequence of Burkholderia andropogonis type strain ICMP2807, isolated from Sorghum bicolor.</title>
        <authorList>
            <person name="Lopes-Santos L."/>
            <person name="Castro D.B."/>
            <person name="Ottoboni L.M."/>
            <person name="Park D."/>
            <person name="Weirc B.S."/>
            <person name="Destefano S.A."/>
        </authorList>
    </citation>
    <scope>NUCLEOTIDE SEQUENCE [LARGE SCALE GENOMIC DNA]</scope>
    <source>
        <strain evidence="2 3">ICMP2807</strain>
    </source>
</reference>
<dbReference type="STRING" id="28092.WM40_12415"/>
<dbReference type="PATRIC" id="fig|28092.6.peg.2917"/>
<proteinExistence type="predicted"/>
<dbReference type="EMBL" id="LAQU01000011">
    <property type="protein sequence ID" value="KKB63301.1"/>
    <property type="molecule type" value="Genomic_DNA"/>
</dbReference>
<name>A0A0F5JZI7_9BURK</name>
<dbReference type="AlphaFoldDB" id="A0A0F5JZI7"/>
<organism evidence="2 3">
    <name type="scientific">Robbsia andropogonis</name>
    <dbReference type="NCBI Taxonomy" id="28092"/>
    <lineage>
        <taxon>Bacteria</taxon>
        <taxon>Pseudomonadati</taxon>
        <taxon>Pseudomonadota</taxon>
        <taxon>Betaproteobacteria</taxon>
        <taxon>Burkholderiales</taxon>
        <taxon>Burkholderiaceae</taxon>
        <taxon>Robbsia</taxon>
    </lineage>
</organism>